<dbReference type="Proteomes" id="UP000826195">
    <property type="component" value="Unassembled WGS sequence"/>
</dbReference>
<evidence type="ECO:0000313" key="3">
    <source>
        <dbReference type="Proteomes" id="UP000826195"/>
    </source>
</evidence>
<reference evidence="2 3" key="1">
    <citation type="journal article" date="2021" name="J. Hered.">
        <title>A chromosome-level genome assembly of the parasitoid wasp, Cotesia glomerata (Hymenoptera: Braconidae).</title>
        <authorList>
            <person name="Pinto B.J."/>
            <person name="Weis J.J."/>
            <person name="Gamble T."/>
            <person name="Ode P.J."/>
            <person name="Paul R."/>
            <person name="Zaspel J.M."/>
        </authorList>
    </citation>
    <scope>NUCLEOTIDE SEQUENCE [LARGE SCALE GENOMIC DNA]</scope>
    <source>
        <strain evidence="2">CgM1</strain>
    </source>
</reference>
<evidence type="ECO:0000313" key="2">
    <source>
        <dbReference type="EMBL" id="KAH0569021.1"/>
    </source>
</evidence>
<proteinExistence type="predicted"/>
<gene>
    <name evidence="2" type="ORF">KQX54_021727</name>
</gene>
<feature type="compositionally biased region" description="Basic residues" evidence="1">
    <location>
        <begin position="44"/>
        <end position="56"/>
    </location>
</feature>
<sequence>MAWLTISLTGTGPEPEVSAVRAKQRYGDLGVWIKSRILRGVNKGNRRPKSRIRKGRGPGEGMEVARGRQVGPIATRRRPKVADTRASAARKREDAKAEGTPTSETRLSRRNMVASPPREDLLRDGEDPRRHKTQGITE</sequence>
<feature type="compositionally biased region" description="Basic and acidic residues" evidence="1">
    <location>
        <begin position="117"/>
        <end position="129"/>
    </location>
</feature>
<comment type="caution">
    <text evidence="2">The sequence shown here is derived from an EMBL/GenBank/DDBJ whole genome shotgun (WGS) entry which is preliminary data.</text>
</comment>
<keyword evidence="3" id="KW-1185">Reference proteome</keyword>
<feature type="region of interest" description="Disordered" evidence="1">
    <location>
        <begin position="41"/>
        <end position="138"/>
    </location>
</feature>
<evidence type="ECO:0000256" key="1">
    <source>
        <dbReference type="SAM" id="MobiDB-lite"/>
    </source>
</evidence>
<name>A0AAV7J941_COTGL</name>
<dbReference type="EMBL" id="JAHXZJ010000001">
    <property type="protein sequence ID" value="KAH0569021.1"/>
    <property type="molecule type" value="Genomic_DNA"/>
</dbReference>
<protein>
    <submittedName>
        <fullName evidence="2">Uncharacterized protein</fullName>
    </submittedName>
</protein>
<accession>A0AAV7J941</accession>
<dbReference type="AlphaFoldDB" id="A0AAV7J941"/>
<organism evidence="2 3">
    <name type="scientific">Cotesia glomerata</name>
    <name type="common">Lepidopteran parasitic wasp</name>
    <name type="synonym">Apanteles glomeratus</name>
    <dbReference type="NCBI Taxonomy" id="32391"/>
    <lineage>
        <taxon>Eukaryota</taxon>
        <taxon>Metazoa</taxon>
        <taxon>Ecdysozoa</taxon>
        <taxon>Arthropoda</taxon>
        <taxon>Hexapoda</taxon>
        <taxon>Insecta</taxon>
        <taxon>Pterygota</taxon>
        <taxon>Neoptera</taxon>
        <taxon>Endopterygota</taxon>
        <taxon>Hymenoptera</taxon>
        <taxon>Apocrita</taxon>
        <taxon>Ichneumonoidea</taxon>
        <taxon>Braconidae</taxon>
        <taxon>Microgastrinae</taxon>
        <taxon>Cotesia</taxon>
    </lineage>
</organism>